<keyword evidence="2" id="KW-1185">Reference proteome</keyword>
<dbReference type="OrthoDB" id="416119at2759"/>
<organism evidence="1 2">
    <name type="scientific">Synaphobranchus kaupii</name>
    <name type="common">Kaup's arrowtooth eel</name>
    <dbReference type="NCBI Taxonomy" id="118154"/>
    <lineage>
        <taxon>Eukaryota</taxon>
        <taxon>Metazoa</taxon>
        <taxon>Chordata</taxon>
        <taxon>Craniata</taxon>
        <taxon>Vertebrata</taxon>
        <taxon>Euteleostomi</taxon>
        <taxon>Actinopterygii</taxon>
        <taxon>Neopterygii</taxon>
        <taxon>Teleostei</taxon>
        <taxon>Anguilliformes</taxon>
        <taxon>Synaphobranchidae</taxon>
        <taxon>Synaphobranchus</taxon>
    </lineage>
</organism>
<accession>A0A9Q1FSP1</accession>
<dbReference type="AlphaFoldDB" id="A0A9Q1FSP1"/>
<sequence length="220" mass="24620">MFMDLHLLRGQYLLRLQHWCLLLLWYPYLFQHQHLLLNLLLVFQGLLLRLASPLGQEQKGLKCSLLCAWMSDHDVGFVDFYPTVRALLPFYPSVVEWWEAAKASGAGWWGAAGVPTLALLYVLFMEPLAELVRLDPGIDGVLIPGAAVPRVEALSPAYRAVVQLLRKCPLLVERDVLLDDKAWYGALASKLVVSRTAIPLGVDWSRVSGGRAPGVVRDLH</sequence>
<dbReference type="Proteomes" id="UP001152622">
    <property type="component" value="Chromosome 4"/>
</dbReference>
<reference evidence="1" key="1">
    <citation type="journal article" date="2023" name="Science">
        <title>Genome structures resolve the early diversification of teleost fishes.</title>
        <authorList>
            <person name="Parey E."/>
            <person name="Louis A."/>
            <person name="Montfort J."/>
            <person name="Bouchez O."/>
            <person name="Roques C."/>
            <person name="Iampietro C."/>
            <person name="Lluch J."/>
            <person name="Castinel A."/>
            <person name="Donnadieu C."/>
            <person name="Desvignes T."/>
            <person name="Floi Bucao C."/>
            <person name="Jouanno E."/>
            <person name="Wen M."/>
            <person name="Mejri S."/>
            <person name="Dirks R."/>
            <person name="Jansen H."/>
            <person name="Henkel C."/>
            <person name="Chen W.J."/>
            <person name="Zahm M."/>
            <person name="Cabau C."/>
            <person name="Klopp C."/>
            <person name="Thompson A.W."/>
            <person name="Robinson-Rechavi M."/>
            <person name="Braasch I."/>
            <person name="Lecointre G."/>
            <person name="Bobe J."/>
            <person name="Postlethwait J.H."/>
            <person name="Berthelot C."/>
            <person name="Roest Crollius H."/>
            <person name="Guiguen Y."/>
        </authorList>
    </citation>
    <scope>NUCLEOTIDE SEQUENCE</scope>
    <source>
        <strain evidence="1">WJC10195</strain>
    </source>
</reference>
<dbReference type="EMBL" id="JAINUF010000004">
    <property type="protein sequence ID" value="KAJ8365264.1"/>
    <property type="molecule type" value="Genomic_DNA"/>
</dbReference>
<name>A0A9Q1FSP1_SYNKA</name>
<evidence type="ECO:0000313" key="2">
    <source>
        <dbReference type="Proteomes" id="UP001152622"/>
    </source>
</evidence>
<gene>
    <name evidence="1" type="ORF">SKAU_G00140950</name>
</gene>
<comment type="caution">
    <text evidence="1">The sequence shown here is derived from an EMBL/GenBank/DDBJ whole genome shotgun (WGS) entry which is preliminary data.</text>
</comment>
<proteinExistence type="predicted"/>
<evidence type="ECO:0000313" key="1">
    <source>
        <dbReference type="EMBL" id="KAJ8365264.1"/>
    </source>
</evidence>
<protein>
    <submittedName>
        <fullName evidence="1">Uncharacterized protein</fullName>
    </submittedName>
</protein>